<keyword evidence="2" id="KW-0812">Transmembrane</keyword>
<feature type="compositionally biased region" description="Polar residues" evidence="1">
    <location>
        <begin position="55"/>
        <end position="67"/>
    </location>
</feature>
<organism evidence="3 4">
    <name type="scientific">Cellulomonas triticagri</name>
    <dbReference type="NCBI Taxonomy" id="2483352"/>
    <lineage>
        <taxon>Bacteria</taxon>
        <taxon>Bacillati</taxon>
        <taxon>Actinomycetota</taxon>
        <taxon>Actinomycetes</taxon>
        <taxon>Micrococcales</taxon>
        <taxon>Cellulomonadaceae</taxon>
        <taxon>Cellulomonas</taxon>
    </lineage>
</organism>
<proteinExistence type="predicted"/>
<feature type="region of interest" description="Disordered" evidence="1">
    <location>
        <begin position="44"/>
        <end position="67"/>
    </location>
</feature>
<reference evidence="3 4" key="1">
    <citation type="submission" date="2018-10" db="EMBL/GenBank/DDBJ databases">
        <title>Isolation, diversity and antifungal activity of actinobacteria from wheat.</title>
        <authorList>
            <person name="Han C."/>
        </authorList>
    </citation>
    <scope>NUCLEOTIDE SEQUENCE [LARGE SCALE GENOMIC DNA]</scope>
    <source>
        <strain evidence="3 4">NEAU-YY56</strain>
    </source>
</reference>
<evidence type="ECO:0000256" key="2">
    <source>
        <dbReference type="SAM" id="Phobius"/>
    </source>
</evidence>
<evidence type="ECO:0000313" key="3">
    <source>
        <dbReference type="EMBL" id="RMI08939.1"/>
    </source>
</evidence>
<comment type="caution">
    <text evidence="3">The sequence shown here is derived from an EMBL/GenBank/DDBJ whole genome shotgun (WGS) entry which is preliminary data.</text>
</comment>
<evidence type="ECO:0000256" key="1">
    <source>
        <dbReference type="SAM" id="MobiDB-lite"/>
    </source>
</evidence>
<sequence>MASGLLVAGSGCLGLSAVMPRAAVALVLASVLLAAGAVGAAWRAHRTGSRPRTPGPSSATTTVTPHR</sequence>
<protein>
    <submittedName>
        <fullName evidence="3">Uncharacterized protein</fullName>
    </submittedName>
</protein>
<dbReference type="Proteomes" id="UP000269289">
    <property type="component" value="Unassembled WGS sequence"/>
</dbReference>
<accession>A0A3M2J685</accession>
<keyword evidence="4" id="KW-1185">Reference proteome</keyword>
<keyword evidence="2" id="KW-1133">Transmembrane helix</keyword>
<feature type="transmembrane region" description="Helical" evidence="2">
    <location>
        <begin position="24"/>
        <end position="42"/>
    </location>
</feature>
<name>A0A3M2J685_9CELL</name>
<evidence type="ECO:0000313" key="4">
    <source>
        <dbReference type="Proteomes" id="UP000269289"/>
    </source>
</evidence>
<keyword evidence="2" id="KW-0472">Membrane</keyword>
<dbReference type="EMBL" id="RFFI01000066">
    <property type="protein sequence ID" value="RMI08939.1"/>
    <property type="molecule type" value="Genomic_DNA"/>
</dbReference>
<dbReference type="AlphaFoldDB" id="A0A3M2J685"/>
<gene>
    <name evidence="3" type="ORF">EBM89_12415</name>
</gene>